<protein>
    <recommendedName>
        <fullName evidence="1">Amidase domain-containing protein</fullName>
    </recommendedName>
</protein>
<sequence length="513" mass="55248">MDPTSTELDIPSLTIPKYHAALSNGTTTCTALVTTYLARITRYDPTLKSLLYINENALEIAAQKDKQTTHFLNNSHPLPPLHGVPIILKDNFTTHDTPTSAGVQALHALRTTTDSEVVSRLRLAGCIILAKANLHEFALHGTTTSSLGGQTLNPFDATRTPGGSSGGTAAALAGGLGLVGCGSDTVNSLRSPASACGIVGFRPSVGRVCTSGVVPVSSVQDVVGPMGGSVEDVRVVFDVMKSGREEGEEEGEKGLGELEGGNSRRIRIGVLDAYFGLDDPREELTDELVHENTIVQRVMHEALASIKTKAGADIELVHINPSTHPDWRFATLASTADTQVYEFRERLDTFLQSETVISPYHSLKQIAESGEYDQNAVTKVFTAALQNPERFSLASPGYQARLERISVLKEGVRKCFEENGIDAMVYPHQRQLVVRIGSCVQPRRNGILAALTGRPAICIPAGFSPSTCSAAQGVPVGLELMGREDRDEELLDLAERIEGILQKREAPSMEWIK</sequence>
<dbReference type="AlphaFoldDB" id="A0AAD6C7M8"/>
<dbReference type="InterPro" id="IPR023631">
    <property type="entry name" value="Amidase_dom"/>
</dbReference>
<organism evidence="2 3">
    <name type="scientific">Penicillium daleae</name>
    <dbReference type="NCBI Taxonomy" id="63821"/>
    <lineage>
        <taxon>Eukaryota</taxon>
        <taxon>Fungi</taxon>
        <taxon>Dikarya</taxon>
        <taxon>Ascomycota</taxon>
        <taxon>Pezizomycotina</taxon>
        <taxon>Eurotiomycetes</taxon>
        <taxon>Eurotiomycetidae</taxon>
        <taxon>Eurotiales</taxon>
        <taxon>Aspergillaceae</taxon>
        <taxon>Penicillium</taxon>
    </lineage>
</organism>
<evidence type="ECO:0000313" key="2">
    <source>
        <dbReference type="EMBL" id="KAJ5450771.1"/>
    </source>
</evidence>
<evidence type="ECO:0000313" key="3">
    <source>
        <dbReference type="Proteomes" id="UP001213681"/>
    </source>
</evidence>
<dbReference type="PANTHER" id="PTHR42678:SF5">
    <property type="entry name" value="GLUTAMYL-TRNA(GLN) AMIDOTRANSFERASE SUBUNIT A"/>
    <property type="match status" value="1"/>
</dbReference>
<proteinExistence type="predicted"/>
<comment type="caution">
    <text evidence="2">The sequence shown here is derived from an EMBL/GenBank/DDBJ whole genome shotgun (WGS) entry which is preliminary data.</text>
</comment>
<dbReference type="RefSeq" id="XP_056766306.1">
    <property type="nucleotide sequence ID" value="XM_056910602.1"/>
</dbReference>
<name>A0AAD6C7M8_9EURO</name>
<dbReference type="InterPro" id="IPR036928">
    <property type="entry name" value="AS_sf"/>
</dbReference>
<dbReference type="SUPFAM" id="SSF75304">
    <property type="entry name" value="Amidase signature (AS) enzymes"/>
    <property type="match status" value="1"/>
</dbReference>
<evidence type="ECO:0000259" key="1">
    <source>
        <dbReference type="Pfam" id="PF01425"/>
    </source>
</evidence>
<reference evidence="2" key="1">
    <citation type="submission" date="2022-12" db="EMBL/GenBank/DDBJ databases">
        <authorList>
            <person name="Petersen C."/>
        </authorList>
    </citation>
    <scope>NUCLEOTIDE SEQUENCE</scope>
    <source>
        <strain evidence="2">IBT 16125</strain>
    </source>
</reference>
<gene>
    <name evidence="2" type="ORF">N7458_007220</name>
</gene>
<keyword evidence="3" id="KW-1185">Reference proteome</keyword>
<dbReference type="Proteomes" id="UP001213681">
    <property type="component" value="Unassembled WGS sequence"/>
</dbReference>
<dbReference type="PANTHER" id="PTHR42678">
    <property type="entry name" value="AMIDASE"/>
    <property type="match status" value="1"/>
</dbReference>
<reference evidence="2" key="2">
    <citation type="journal article" date="2023" name="IMA Fungus">
        <title>Comparative genomic study of the Penicillium genus elucidates a diverse pangenome and 15 lateral gene transfer events.</title>
        <authorList>
            <person name="Petersen C."/>
            <person name="Sorensen T."/>
            <person name="Nielsen M.R."/>
            <person name="Sondergaard T.E."/>
            <person name="Sorensen J.L."/>
            <person name="Fitzpatrick D.A."/>
            <person name="Frisvad J.C."/>
            <person name="Nielsen K.L."/>
        </authorList>
    </citation>
    <scope>NUCLEOTIDE SEQUENCE</scope>
    <source>
        <strain evidence="2">IBT 16125</strain>
    </source>
</reference>
<dbReference type="GeneID" id="81600845"/>
<dbReference type="Gene3D" id="3.90.1300.10">
    <property type="entry name" value="Amidase signature (AS) domain"/>
    <property type="match status" value="1"/>
</dbReference>
<dbReference type="Pfam" id="PF01425">
    <property type="entry name" value="Amidase"/>
    <property type="match status" value="1"/>
</dbReference>
<feature type="domain" description="Amidase" evidence="1">
    <location>
        <begin position="32"/>
        <end position="491"/>
    </location>
</feature>
<accession>A0AAD6C7M8</accession>
<dbReference type="EMBL" id="JAPVEA010000006">
    <property type="protein sequence ID" value="KAJ5450771.1"/>
    <property type="molecule type" value="Genomic_DNA"/>
</dbReference>